<evidence type="ECO:0000313" key="4">
    <source>
        <dbReference type="Proteomes" id="UP000472580"/>
    </source>
</evidence>
<feature type="coiled-coil region" evidence="1">
    <location>
        <begin position="202"/>
        <end position="401"/>
    </location>
</feature>
<dbReference type="SUPFAM" id="SSF52540">
    <property type="entry name" value="P-loop containing nucleoside triphosphate hydrolases"/>
    <property type="match status" value="2"/>
</dbReference>
<organism evidence="3 4">
    <name type="scientific">Parasutterella muris</name>
    <dbReference type="NCBI Taxonomy" id="2565572"/>
    <lineage>
        <taxon>Bacteria</taxon>
        <taxon>Pseudomonadati</taxon>
        <taxon>Pseudomonadota</taxon>
        <taxon>Betaproteobacteria</taxon>
        <taxon>Burkholderiales</taxon>
        <taxon>Sutterellaceae</taxon>
        <taxon>Parasutterella</taxon>
    </lineage>
</organism>
<dbReference type="InterPro" id="IPR027417">
    <property type="entry name" value="P-loop_NTPase"/>
</dbReference>
<name>A0A6L6YJE3_9BURK</name>
<dbReference type="Gene3D" id="3.40.50.300">
    <property type="entry name" value="P-loop containing nucleotide triphosphate hydrolases"/>
    <property type="match status" value="2"/>
</dbReference>
<reference evidence="3 4" key="1">
    <citation type="submission" date="2019-12" db="EMBL/GenBank/DDBJ databases">
        <title>Microbes associate with the intestines of laboratory mice.</title>
        <authorList>
            <person name="Navarre W."/>
            <person name="Wong E."/>
        </authorList>
    </citation>
    <scope>NUCLEOTIDE SEQUENCE [LARGE SCALE GENOMIC DNA]</scope>
    <source>
        <strain evidence="3 4">NM82_D38</strain>
    </source>
</reference>
<dbReference type="AlphaFoldDB" id="A0A6L6YJE3"/>
<feature type="coiled-coil region" evidence="1">
    <location>
        <begin position="623"/>
        <end position="754"/>
    </location>
</feature>
<evidence type="ECO:0000259" key="2">
    <source>
        <dbReference type="Pfam" id="PF13476"/>
    </source>
</evidence>
<feature type="coiled-coil region" evidence="1">
    <location>
        <begin position="453"/>
        <end position="480"/>
    </location>
</feature>
<comment type="caution">
    <text evidence="3">The sequence shown here is derived from an EMBL/GenBank/DDBJ whole genome shotgun (WGS) entry which is preliminary data.</text>
</comment>
<evidence type="ECO:0000313" key="3">
    <source>
        <dbReference type="EMBL" id="MVX56859.1"/>
    </source>
</evidence>
<dbReference type="Pfam" id="PF13476">
    <property type="entry name" value="AAA_23"/>
    <property type="match status" value="1"/>
</dbReference>
<keyword evidence="1" id="KW-0175">Coiled coil</keyword>
<dbReference type="Proteomes" id="UP000472580">
    <property type="component" value="Unassembled WGS sequence"/>
</dbReference>
<proteinExistence type="predicted"/>
<gene>
    <name evidence="3" type="ORF">E5987_06510</name>
</gene>
<feature type="domain" description="Rad50/SbcC-type AAA" evidence="2">
    <location>
        <begin position="6"/>
        <end position="242"/>
    </location>
</feature>
<dbReference type="PANTHER" id="PTHR32114">
    <property type="entry name" value="ABC TRANSPORTER ABCH.3"/>
    <property type="match status" value="1"/>
</dbReference>
<dbReference type="PANTHER" id="PTHR32114:SF2">
    <property type="entry name" value="ABC TRANSPORTER ABCH.3"/>
    <property type="match status" value="1"/>
</dbReference>
<feature type="coiled-coil region" evidence="1">
    <location>
        <begin position="514"/>
        <end position="586"/>
    </location>
</feature>
<dbReference type="InterPro" id="IPR038729">
    <property type="entry name" value="Rad50/SbcC_AAA"/>
</dbReference>
<dbReference type="RefSeq" id="WP_160335292.1">
    <property type="nucleotide sequence ID" value="NZ_WSRP01000017.1"/>
</dbReference>
<sequence length="1228" mass="137236">MRIHTLKLENLNSIQGQWEINFLDESYKGGIFAITGKTGSGKTTVFDAICLALYGQTPRISSISNTSDEVMNRQSDQCSAELIFESGGRIFRSKWSHARSRSGKNEENSSDGKKSFGIVKLSLEELKGGTWMTLASKVKEKAQAVKEVLGLDFNQFTRSVLLAQGQFSAFLNSGTNDKADILEEITGTEIYKKISQEVYIKTSQLKKQLDEEKEKYEKFEILSDEELKQIESGLVELDKKIEEEKKQASACDAKLEKLKTLAALEKRCEEAKNALEKIEAQKEGFDRLRVERDRASAAAVIKPIYDAYDESRRNLNSSEKQKNQLGTELSELKPKLTVLASDLSDALKKLQDTESKAKKDQELFTWVDIQDGKIREEAKQLQAAKDELEVSRKEYMTAQTKQAASEKELSDQKAKTARAESSFAEKKNDARLFDESDRLSVIRNTLSGLETVIAHDEDERTRFSKLLEKAEKEAGELEKITRTAISAVAVKTKEIDLLKDHRTALLEGKTTEELQAQQERLEAHRADLLTLDQKRSTAEKLDTEVRKHRDAVKQLDVLAKAKEAEINELSARYSVLEKNVDANEKLVAINKCMKERAALVSGEACPLCGSEHHPYADQLPAGVAEAKVKLEEAKTELKQASEDLSNKTKENAALIGQKKAEEGQLKSLEAECQAASEDYEEACKRVLSVPSRECGAARITEEKQRVENEIVKLKQIKRDYDKTVSEVQKQEAELNLLKEKKTRADSELAAKKAEKNTISTQLQQLGKALSDNRDKLQDSRVLFIRDFSAYSLEKAEEITASFIERLLERGNAYNRSVVQLNEQKSKEDKMSGVLEVLKTQAAKLLKEVNDKSDKVQTLQKVYDQSCGERKSRFGEKSVSQERQKAEQALKQAKDNVAMLQEQKAAADTDWATKTGRLEAVEKALNELTLQTHKSAGEWAQALIDKAFESQQAWKSSWKSEADLELLKKKIKDFEDLQLSATASLKTSAENLESHKADCPKETERAEIERQRVDLRKEIDQNNEEIGRLKSLKDRDAENRQKAAAAQKAAKNLESEYALWAKLCDLIGQADGGKYNRFVQDLVLVQLLECANAELKKLNSRFYLSSTKGKNLEISVVDTALGGVIRPSANLSGGETFIVSLSLALGLSKMASNNIQIDSLFLDEGFGTLDSESLEKALSVLGQINQDKLVGIISHVGEVQERLPIVIRVETSSVPGVSTLQGPGVKRIG</sequence>
<evidence type="ECO:0000256" key="1">
    <source>
        <dbReference type="SAM" id="Coils"/>
    </source>
</evidence>
<feature type="coiled-coil region" evidence="1">
    <location>
        <begin position="1004"/>
        <end position="1031"/>
    </location>
</feature>
<dbReference type="GO" id="GO:0006302">
    <property type="term" value="P:double-strand break repair"/>
    <property type="evidence" value="ECO:0007669"/>
    <property type="project" value="InterPro"/>
</dbReference>
<dbReference type="EMBL" id="WSRP01000017">
    <property type="protein sequence ID" value="MVX56859.1"/>
    <property type="molecule type" value="Genomic_DNA"/>
</dbReference>
<feature type="coiled-coil region" evidence="1">
    <location>
        <begin position="803"/>
        <end position="909"/>
    </location>
</feature>
<accession>A0A6L6YJE3</accession>
<dbReference type="OrthoDB" id="9795626at2"/>
<protein>
    <submittedName>
        <fullName evidence="3">AAA family ATPase</fullName>
    </submittedName>
</protein>
<dbReference type="Pfam" id="PF13558">
    <property type="entry name" value="SbcC_Walker_B"/>
    <property type="match status" value="1"/>
</dbReference>
<keyword evidence="4" id="KW-1185">Reference proteome</keyword>
<dbReference type="GO" id="GO:0016887">
    <property type="term" value="F:ATP hydrolysis activity"/>
    <property type="evidence" value="ECO:0007669"/>
    <property type="project" value="InterPro"/>
</dbReference>